<dbReference type="PROSITE" id="PS50977">
    <property type="entry name" value="HTH_TETR_2"/>
    <property type="match status" value="1"/>
</dbReference>
<proteinExistence type="predicted"/>
<sequence>MHSCDKNTVIPRTPHPSPFRQRRYIACCHLTERQSGVHVQVRAAQARAKTTRRFLLESAARLFDERGYAGTSISDISTRSGRTSGAIYFHFASKENLALAIVQEHFATWPALIGRYGSADLPALEKTVALSFDVARAFRDDVVIRAGARLWAERAAIDVSLPRPFVGWLETVTELLREARREGRLAAAVPPEVAAYGLVCAFFGLHTVSDALEGRSHIEEGLHDLWLLHLSALQPDPEPEALLARVHTYLADQDQRRGDRARPAVSV</sequence>
<keyword evidence="1" id="KW-0805">Transcription regulation</keyword>
<keyword evidence="7" id="KW-1185">Reference proteome</keyword>
<feature type="DNA-binding region" description="H-T-H motif" evidence="4">
    <location>
        <begin position="72"/>
        <end position="91"/>
    </location>
</feature>
<protein>
    <submittedName>
        <fullName evidence="6">TetR/AcrR family transcriptional regulator</fullName>
    </submittedName>
</protein>
<dbReference type="GO" id="GO:0003700">
    <property type="term" value="F:DNA-binding transcription factor activity"/>
    <property type="evidence" value="ECO:0007669"/>
    <property type="project" value="TreeGrafter"/>
</dbReference>
<dbReference type="AlphaFoldDB" id="A0A345I1Y6"/>
<evidence type="ECO:0000313" key="7">
    <source>
        <dbReference type="Proteomes" id="UP000253868"/>
    </source>
</evidence>
<evidence type="ECO:0000256" key="1">
    <source>
        <dbReference type="ARBA" id="ARBA00023015"/>
    </source>
</evidence>
<dbReference type="InterPro" id="IPR009057">
    <property type="entry name" value="Homeodomain-like_sf"/>
</dbReference>
<evidence type="ECO:0000256" key="4">
    <source>
        <dbReference type="PROSITE-ProRule" id="PRU00335"/>
    </source>
</evidence>
<dbReference type="Pfam" id="PF21935">
    <property type="entry name" value="TetR_C_45"/>
    <property type="match status" value="1"/>
</dbReference>
<organism evidence="6 7">
    <name type="scientific">Streptomyces paludis</name>
    <dbReference type="NCBI Taxonomy" id="2282738"/>
    <lineage>
        <taxon>Bacteria</taxon>
        <taxon>Bacillati</taxon>
        <taxon>Actinomycetota</taxon>
        <taxon>Actinomycetes</taxon>
        <taxon>Kitasatosporales</taxon>
        <taxon>Streptomycetaceae</taxon>
        <taxon>Streptomyces</taxon>
    </lineage>
</organism>
<dbReference type="InterPro" id="IPR036271">
    <property type="entry name" value="Tet_transcr_reg_TetR-rel_C_sf"/>
</dbReference>
<dbReference type="NCBIfam" id="NF041196">
    <property type="entry name" value="ScbR_bind_reg"/>
    <property type="match status" value="1"/>
</dbReference>
<reference evidence="7" key="1">
    <citation type="submission" date="2018-07" db="EMBL/GenBank/DDBJ databases">
        <authorList>
            <person name="Zhao J."/>
        </authorList>
    </citation>
    <scope>NUCLEOTIDE SEQUENCE [LARGE SCALE GENOMIC DNA]</scope>
    <source>
        <strain evidence="7">GSSD-12</strain>
    </source>
</reference>
<dbReference type="Gene3D" id="1.10.357.10">
    <property type="entry name" value="Tetracycline Repressor, domain 2"/>
    <property type="match status" value="1"/>
</dbReference>
<feature type="domain" description="HTH tetR-type" evidence="5">
    <location>
        <begin position="49"/>
        <end position="109"/>
    </location>
</feature>
<dbReference type="SUPFAM" id="SSF46689">
    <property type="entry name" value="Homeodomain-like"/>
    <property type="match status" value="1"/>
</dbReference>
<dbReference type="GO" id="GO:0000976">
    <property type="term" value="F:transcription cis-regulatory region binding"/>
    <property type="evidence" value="ECO:0007669"/>
    <property type="project" value="TreeGrafter"/>
</dbReference>
<keyword evidence="3" id="KW-0804">Transcription</keyword>
<dbReference type="KEGG" id="spad:DVK44_28095"/>
<dbReference type="InterPro" id="IPR054126">
    <property type="entry name" value="CprB_TetR_C"/>
</dbReference>
<dbReference type="Pfam" id="PF00440">
    <property type="entry name" value="TetR_N"/>
    <property type="match status" value="1"/>
</dbReference>
<evidence type="ECO:0000256" key="2">
    <source>
        <dbReference type="ARBA" id="ARBA00023125"/>
    </source>
</evidence>
<dbReference type="InterPro" id="IPR047923">
    <property type="entry name" value="ArpA-like"/>
</dbReference>
<evidence type="ECO:0000313" key="6">
    <source>
        <dbReference type="EMBL" id="AXG82960.1"/>
    </source>
</evidence>
<dbReference type="PRINTS" id="PR00455">
    <property type="entry name" value="HTHTETR"/>
</dbReference>
<gene>
    <name evidence="6" type="ORF">DVK44_28095</name>
</gene>
<evidence type="ECO:0000259" key="5">
    <source>
        <dbReference type="PROSITE" id="PS50977"/>
    </source>
</evidence>
<dbReference type="PANTHER" id="PTHR30055">
    <property type="entry name" value="HTH-TYPE TRANSCRIPTIONAL REGULATOR RUTR"/>
    <property type="match status" value="1"/>
</dbReference>
<dbReference type="InterPro" id="IPR001647">
    <property type="entry name" value="HTH_TetR"/>
</dbReference>
<dbReference type="SUPFAM" id="SSF48498">
    <property type="entry name" value="Tetracyclin repressor-like, C-terminal domain"/>
    <property type="match status" value="1"/>
</dbReference>
<dbReference type="EMBL" id="CP031194">
    <property type="protein sequence ID" value="AXG82960.1"/>
    <property type="molecule type" value="Genomic_DNA"/>
</dbReference>
<evidence type="ECO:0000256" key="3">
    <source>
        <dbReference type="ARBA" id="ARBA00023163"/>
    </source>
</evidence>
<keyword evidence="2 4" id="KW-0238">DNA-binding</keyword>
<accession>A0A345I1Y6</accession>
<dbReference type="OrthoDB" id="3237195at2"/>
<dbReference type="Proteomes" id="UP000253868">
    <property type="component" value="Chromosome"/>
</dbReference>
<dbReference type="InterPro" id="IPR050109">
    <property type="entry name" value="HTH-type_TetR-like_transc_reg"/>
</dbReference>
<name>A0A345I1Y6_9ACTN</name>
<dbReference type="PANTHER" id="PTHR30055:SF234">
    <property type="entry name" value="HTH-TYPE TRANSCRIPTIONAL REGULATOR BETI"/>
    <property type="match status" value="1"/>
</dbReference>